<feature type="compositionally biased region" description="Basic and acidic residues" evidence="1">
    <location>
        <begin position="63"/>
        <end position="74"/>
    </location>
</feature>
<evidence type="ECO:0000313" key="2">
    <source>
        <dbReference type="EMBL" id="CAG8473784.1"/>
    </source>
</evidence>
<evidence type="ECO:0000256" key="1">
    <source>
        <dbReference type="SAM" id="MobiDB-lite"/>
    </source>
</evidence>
<feature type="compositionally biased region" description="Polar residues" evidence="1">
    <location>
        <begin position="97"/>
        <end position="110"/>
    </location>
</feature>
<reference evidence="2" key="1">
    <citation type="submission" date="2021-06" db="EMBL/GenBank/DDBJ databases">
        <authorList>
            <person name="Kallberg Y."/>
            <person name="Tangrot J."/>
            <person name="Rosling A."/>
        </authorList>
    </citation>
    <scope>NUCLEOTIDE SEQUENCE</scope>
    <source>
        <strain evidence="2">IN212</strain>
    </source>
</reference>
<feature type="region of interest" description="Disordered" evidence="1">
    <location>
        <begin position="42"/>
        <end position="116"/>
    </location>
</feature>
<evidence type="ECO:0000313" key="3">
    <source>
        <dbReference type="Proteomes" id="UP000789396"/>
    </source>
</evidence>
<accession>A0A9N8W1H0</accession>
<feature type="compositionally biased region" description="Polar residues" evidence="1">
    <location>
        <begin position="47"/>
        <end position="61"/>
    </location>
</feature>
<gene>
    <name evidence="2" type="ORF">RFULGI_LOCUS1235</name>
</gene>
<dbReference type="AlphaFoldDB" id="A0A9N8W1H0"/>
<comment type="caution">
    <text evidence="2">The sequence shown here is derived from an EMBL/GenBank/DDBJ whole genome shotgun (WGS) entry which is preliminary data.</text>
</comment>
<sequence>SKLLNIHQNITKNLKDTPVTQTLPATTSSDIESELLVKCRRSEETNQHNNNNYKSETNKTIFTKHDQEEPEKPAKKNKSQKNCVHNQTKIKELPIRSTRNAKNLQYSTVDIESDEK</sequence>
<protein>
    <submittedName>
        <fullName evidence="2">10964_t:CDS:1</fullName>
    </submittedName>
</protein>
<dbReference type="Proteomes" id="UP000789396">
    <property type="component" value="Unassembled WGS sequence"/>
</dbReference>
<name>A0A9N8W1H0_9GLOM</name>
<dbReference type="OrthoDB" id="2465759at2759"/>
<organism evidence="2 3">
    <name type="scientific">Racocetra fulgida</name>
    <dbReference type="NCBI Taxonomy" id="60492"/>
    <lineage>
        <taxon>Eukaryota</taxon>
        <taxon>Fungi</taxon>
        <taxon>Fungi incertae sedis</taxon>
        <taxon>Mucoromycota</taxon>
        <taxon>Glomeromycotina</taxon>
        <taxon>Glomeromycetes</taxon>
        <taxon>Diversisporales</taxon>
        <taxon>Gigasporaceae</taxon>
        <taxon>Racocetra</taxon>
    </lineage>
</organism>
<keyword evidence="3" id="KW-1185">Reference proteome</keyword>
<proteinExistence type="predicted"/>
<feature type="non-terminal residue" evidence="2">
    <location>
        <position position="1"/>
    </location>
</feature>
<dbReference type="EMBL" id="CAJVPZ010000699">
    <property type="protein sequence ID" value="CAG8473784.1"/>
    <property type="molecule type" value="Genomic_DNA"/>
</dbReference>